<dbReference type="EMBL" id="VSRR010012207">
    <property type="protein sequence ID" value="MPC54228.1"/>
    <property type="molecule type" value="Genomic_DNA"/>
</dbReference>
<reference evidence="2 3" key="1">
    <citation type="submission" date="2019-05" db="EMBL/GenBank/DDBJ databases">
        <title>Another draft genome of Portunus trituberculatus and its Hox gene families provides insights of decapod evolution.</title>
        <authorList>
            <person name="Jeong J.-H."/>
            <person name="Song I."/>
            <person name="Kim S."/>
            <person name="Choi T."/>
            <person name="Kim D."/>
            <person name="Ryu S."/>
            <person name="Kim W."/>
        </authorList>
    </citation>
    <scope>NUCLEOTIDE SEQUENCE [LARGE SCALE GENOMIC DNA]</scope>
    <source>
        <tissue evidence="2">Muscle</tissue>
    </source>
</reference>
<feature type="region of interest" description="Disordered" evidence="1">
    <location>
        <begin position="60"/>
        <end position="171"/>
    </location>
</feature>
<dbReference type="Proteomes" id="UP000324222">
    <property type="component" value="Unassembled WGS sequence"/>
</dbReference>
<protein>
    <submittedName>
        <fullName evidence="2">tRNA-dihydrouridine(16/17) synthase [NAD(P)(+)]-like</fullName>
    </submittedName>
</protein>
<feature type="compositionally biased region" description="Basic and acidic residues" evidence="1">
    <location>
        <begin position="60"/>
        <end position="71"/>
    </location>
</feature>
<dbReference type="Pfam" id="PF05142">
    <property type="entry name" value="DUF702"/>
    <property type="match status" value="1"/>
</dbReference>
<evidence type="ECO:0000313" key="3">
    <source>
        <dbReference type="Proteomes" id="UP000324222"/>
    </source>
</evidence>
<organism evidence="2 3">
    <name type="scientific">Portunus trituberculatus</name>
    <name type="common">Swimming crab</name>
    <name type="synonym">Neptunus trituberculatus</name>
    <dbReference type="NCBI Taxonomy" id="210409"/>
    <lineage>
        <taxon>Eukaryota</taxon>
        <taxon>Metazoa</taxon>
        <taxon>Ecdysozoa</taxon>
        <taxon>Arthropoda</taxon>
        <taxon>Crustacea</taxon>
        <taxon>Multicrustacea</taxon>
        <taxon>Malacostraca</taxon>
        <taxon>Eumalacostraca</taxon>
        <taxon>Eucarida</taxon>
        <taxon>Decapoda</taxon>
        <taxon>Pleocyemata</taxon>
        <taxon>Brachyura</taxon>
        <taxon>Eubrachyura</taxon>
        <taxon>Portunoidea</taxon>
        <taxon>Portunidae</taxon>
        <taxon>Portuninae</taxon>
        <taxon>Portunus</taxon>
    </lineage>
</organism>
<evidence type="ECO:0000313" key="2">
    <source>
        <dbReference type="EMBL" id="MPC54228.1"/>
    </source>
</evidence>
<comment type="caution">
    <text evidence="2">The sequence shown here is derived from an EMBL/GenBank/DDBJ whole genome shotgun (WGS) entry which is preliminary data.</text>
</comment>
<evidence type="ECO:0000256" key="1">
    <source>
        <dbReference type="SAM" id="MobiDB-lite"/>
    </source>
</evidence>
<gene>
    <name evidence="2" type="primary">Dus1l_1</name>
    <name evidence="2" type="ORF">E2C01_048138</name>
</gene>
<feature type="compositionally biased region" description="Basic and acidic residues" evidence="1">
    <location>
        <begin position="113"/>
        <end position="123"/>
    </location>
</feature>
<sequence length="171" mass="18297">MFENIVQCVMGPQGGRCSHGLCRACCKVKCYTQGLDCPGHRILVKTKREKAAIYYAQQEALKKEQEGKEGEATDENAGEKLVSSPPPEDQRQEHQTTDSPSQQEPPPPLTAEAEARESGKTDEPLGPEGVAAEESIGTLLQEAPNGLPDDSPPLTGAEKDSQDSGLAKPVT</sequence>
<name>A0A5B7GAR0_PORTR</name>
<accession>A0A5B7GAR0</accession>
<keyword evidence="3" id="KW-1185">Reference proteome</keyword>
<dbReference type="OrthoDB" id="272303at2759"/>
<proteinExistence type="predicted"/>
<dbReference type="AlphaFoldDB" id="A0A5B7GAR0"/>